<reference evidence="4" key="1">
    <citation type="submission" date="2021-01" db="EMBL/GenBank/DDBJ databases">
        <authorList>
            <person name="Corre E."/>
            <person name="Pelletier E."/>
            <person name="Niang G."/>
            <person name="Scheremetjew M."/>
            <person name="Finn R."/>
            <person name="Kale V."/>
            <person name="Holt S."/>
            <person name="Cochrane G."/>
            <person name="Meng A."/>
            <person name="Brown T."/>
            <person name="Cohen L."/>
        </authorList>
    </citation>
    <scope>NUCLEOTIDE SEQUENCE</scope>
    <source>
        <strain evidence="4">CCCM811</strain>
    </source>
</reference>
<gene>
    <name evidence="4" type="ORF">LGLO00237_LOCUS17176</name>
</gene>
<proteinExistence type="predicted"/>
<feature type="transmembrane region" description="Helical" evidence="2">
    <location>
        <begin position="263"/>
        <end position="281"/>
    </location>
</feature>
<feature type="transmembrane region" description="Helical" evidence="2">
    <location>
        <begin position="205"/>
        <end position="224"/>
    </location>
</feature>
<keyword evidence="3" id="KW-0732">Signal</keyword>
<feature type="transmembrane region" description="Helical" evidence="2">
    <location>
        <begin position="443"/>
        <end position="462"/>
    </location>
</feature>
<feature type="region of interest" description="Disordered" evidence="1">
    <location>
        <begin position="38"/>
        <end position="84"/>
    </location>
</feature>
<feature type="compositionally biased region" description="Low complexity" evidence="1">
    <location>
        <begin position="38"/>
        <end position="47"/>
    </location>
</feature>
<feature type="transmembrane region" description="Helical" evidence="2">
    <location>
        <begin position="410"/>
        <end position="431"/>
    </location>
</feature>
<organism evidence="4">
    <name type="scientific">Lotharella globosa</name>
    <dbReference type="NCBI Taxonomy" id="91324"/>
    <lineage>
        <taxon>Eukaryota</taxon>
        <taxon>Sar</taxon>
        <taxon>Rhizaria</taxon>
        <taxon>Cercozoa</taxon>
        <taxon>Chlorarachniophyceae</taxon>
        <taxon>Lotharella</taxon>
    </lineage>
</organism>
<keyword evidence="2" id="KW-1133">Transmembrane helix</keyword>
<dbReference type="AlphaFoldDB" id="A0A7S3YXW2"/>
<sequence length="481" mass="51313">MALVRFAVLLALAGARAAVAPRPAATSTLERTPLRTLARRPAALGRRPGLRRSAMENRDEQAPTAPLDAREKAPEATPAESLLQAASTKGGVGLDDAKGAKKAVRAALTEGTRVITSREGTIARNVLLAAAAAKLGLVDGKTAEAAYALGLIPLLQQVLDRTDIGSWNAMSSLVHRFSGAFMLALGPLVATYFTVSGEASLPSAIVYPVLLAALVNPLSGVLLVNRNLAQADMALLRQFATGYQGAVAAACHGLLLFSLPDNPLAIAAYLAFTMYHFVYAWGDSYLHTKRLVELQGEAATDRYDKSIALDQLPGGLQFPADVWDMWRRAPTTPGAGSPIENILWRALVHNTGEKEDRWTAAPSTVATAAVAWTVSLPATTYMLVALSYFAHGPEAVSQYVGGLDYNFQGILATMSLLASAQNNLGVFLMSLILHKKMPVPGVWALYGASWALFITYAASFATQHPTYLNDYLHFLSPFTPL</sequence>
<protein>
    <submittedName>
        <fullName evidence="4">Uncharacterized protein</fullName>
    </submittedName>
</protein>
<feature type="transmembrane region" description="Helical" evidence="2">
    <location>
        <begin position="364"/>
        <end position="390"/>
    </location>
</feature>
<accession>A0A7S3YXW2</accession>
<evidence type="ECO:0000313" key="4">
    <source>
        <dbReference type="EMBL" id="CAE0665571.1"/>
    </source>
</evidence>
<feature type="transmembrane region" description="Helical" evidence="2">
    <location>
        <begin position="236"/>
        <end position="257"/>
    </location>
</feature>
<name>A0A7S3YXW2_9EUKA</name>
<evidence type="ECO:0000256" key="3">
    <source>
        <dbReference type="SAM" id="SignalP"/>
    </source>
</evidence>
<evidence type="ECO:0000256" key="2">
    <source>
        <dbReference type="SAM" id="Phobius"/>
    </source>
</evidence>
<feature type="chain" id="PRO_5030957255" evidence="3">
    <location>
        <begin position="18"/>
        <end position="481"/>
    </location>
</feature>
<keyword evidence="2" id="KW-0812">Transmembrane</keyword>
<dbReference type="EMBL" id="HBIV01023902">
    <property type="protein sequence ID" value="CAE0665571.1"/>
    <property type="molecule type" value="Transcribed_RNA"/>
</dbReference>
<keyword evidence="2" id="KW-0472">Membrane</keyword>
<evidence type="ECO:0000256" key="1">
    <source>
        <dbReference type="SAM" id="MobiDB-lite"/>
    </source>
</evidence>
<feature type="signal peptide" evidence="3">
    <location>
        <begin position="1"/>
        <end position="17"/>
    </location>
</feature>